<evidence type="ECO:0000256" key="7">
    <source>
        <dbReference type="ARBA" id="ARBA00022840"/>
    </source>
</evidence>
<feature type="domain" description="Histidine kinase" evidence="9">
    <location>
        <begin position="248"/>
        <end position="456"/>
    </location>
</feature>
<proteinExistence type="predicted"/>
<sequence length="457" mass="51058">MAWVSALSLKNIRQIQLLSEKIRLLNDIKLLGYKLIKEISDYIDGQNPYDKTDFLYFSTLINEKLVSIESLFSDNEEKTSFEAIKEQWKNLNSCSLGILEEATKLTRKELLEAKKEEIEKKEYYQFDKVIADFQNKVYLQAINSITEKEQQLVSFSQTVFPLSFLCSGVILWLVYRWQNLGISLPLQKLIEVVENGKAEPKKIIFPSFHGEIGKLSEAFAHLFEKIDKFQSKLIESERIASIGAMSAAVAHGIKNPLSSIRALAEVSLLQDNLDESAKETLKEIMKETDTLNNRINHLLSYTKPSVPNRHPTNLNDLLKALIPSVSRTLPKAITIDLQLDPSLPPILSDSSQIEQVILELLANAINASEKGGLIQIITRSDLVQKAVLLEIIDHGKGIPSAIMDAIFQPFFTTSTEGTGLGLAIAKRYSEQNGGLLTIQSEVGKGTTASIKFSSFNG</sequence>
<keyword evidence="8" id="KW-0902">Two-component regulatory system</keyword>
<comment type="catalytic activity">
    <reaction evidence="1">
        <text>ATP + protein L-histidine = ADP + protein N-phospho-L-histidine.</text>
        <dbReference type="EC" id="2.7.13.3"/>
    </reaction>
</comment>
<evidence type="ECO:0000256" key="2">
    <source>
        <dbReference type="ARBA" id="ARBA00012438"/>
    </source>
</evidence>
<evidence type="ECO:0000256" key="4">
    <source>
        <dbReference type="ARBA" id="ARBA00022679"/>
    </source>
</evidence>
<evidence type="ECO:0000256" key="6">
    <source>
        <dbReference type="ARBA" id="ARBA00022777"/>
    </source>
</evidence>
<dbReference type="SMART" id="SM00387">
    <property type="entry name" value="HATPase_c"/>
    <property type="match status" value="1"/>
</dbReference>
<dbReference type="Pfam" id="PF02518">
    <property type="entry name" value="HATPase_c"/>
    <property type="match status" value="1"/>
</dbReference>
<dbReference type="SUPFAM" id="SSF47384">
    <property type="entry name" value="Homodimeric domain of signal transducing histidine kinase"/>
    <property type="match status" value="1"/>
</dbReference>
<evidence type="ECO:0000256" key="3">
    <source>
        <dbReference type="ARBA" id="ARBA00022553"/>
    </source>
</evidence>
<dbReference type="InterPro" id="IPR036097">
    <property type="entry name" value="HisK_dim/P_sf"/>
</dbReference>
<dbReference type="InterPro" id="IPR036890">
    <property type="entry name" value="HATPase_C_sf"/>
</dbReference>
<dbReference type="InterPro" id="IPR003661">
    <property type="entry name" value="HisK_dim/P_dom"/>
</dbReference>
<gene>
    <name evidence="10" type="ORF">kam1_1040</name>
</gene>
<protein>
    <recommendedName>
        <fullName evidence="2">histidine kinase</fullName>
        <ecNumber evidence="2">2.7.13.3</ecNumber>
    </recommendedName>
</protein>
<dbReference type="Pfam" id="PF00512">
    <property type="entry name" value="HisKA"/>
    <property type="match status" value="1"/>
</dbReference>
<evidence type="ECO:0000256" key="1">
    <source>
        <dbReference type="ARBA" id="ARBA00000085"/>
    </source>
</evidence>
<evidence type="ECO:0000259" key="9">
    <source>
        <dbReference type="PROSITE" id="PS50109"/>
    </source>
</evidence>
<dbReference type="EC" id="2.7.13.3" evidence="2"/>
<dbReference type="InterPro" id="IPR004358">
    <property type="entry name" value="Sig_transdc_His_kin-like_C"/>
</dbReference>
<dbReference type="PROSITE" id="PS50109">
    <property type="entry name" value="HIS_KIN"/>
    <property type="match status" value="1"/>
</dbReference>
<dbReference type="SUPFAM" id="SSF55874">
    <property type="entry name" value="ATPase domain of HSP90 chaperone/DNA topoisomerase II/histidine kinase"/>
    <property type="match status" value="1"/>
</dbReference>
<organism evidence="10 11">
    <name type="scientific">Methylacidiphilum kamchatkense Kam1</name>
    <dbReference type="NCBI Taxonomy" id="1202785"/>
    <lineage>
        <taxon>Bacteria</taxon>
        <taxon>Pseudomonadati</taxon>
        <taxon>Verrucomicrobiota</taxon>
        <taxon>Methylacidiphilae</taxon>
        <taxon>Methylacidiphilales</taxon>
        <taxon>Methylacidiphilaceae</taxon>
        <taxon>Methylacidiphilum (ex Ratnadevi et al. 2023)</taxon>
    </lineage>
</organism>
<keyword evidence="5" id="KW-0547">Nucleotide-binding</keyword>
<reference evidence="11" key="1">
    <citation type="submission" date="2019-03" db="EMBL/GenBank/DDBJ databases">
        <title>Complete genome of Methylacidiphilum kamchatkense Kam1.</title>
        <authorList>
            <person name="Kruse T."/>
            <person name="Murarilal Ratnadevi C."/>
            <person name="Erikstad H.-A."/>
            <person name="Birkeland N.-K."/>
        </authorList>
    </citation>
    <scope>NUCLEOTIDE SEQUENCE [LARGE SCALE GENOMIC DNA]</scope>
    <source>
        <strain evidence="11">kam1</strain>
    </source>
</reference>
<dbReference type="Gene3D" id="3.30.565.10">
    <property type="entry name" value="Histidine kinase-like ATPase, C-terminal domain"/>
    <property type="match status" value="1"/>
</dbReference>
<dbReference type="SMART" id="SM00388">
    <property type="entry name" value="HisKA"/>
    <property type="match status" value="1"/>
</dbReference>
<keyword evidence="6" id="KW-0418">Kinase</keyword>
<accession>A0A516TLZ8</accession>
<evidence type="ECO:0000256" key="8">
    <source>
        <dbReference type="ARBA" id="ARBA00023012"/>
    </source>
</evidence>
<dbReference type="Proteomes" id="UP000315925">
    <property type="component" value="Chromosome"/>
</dbReference>
<dbReference type="GO" id="GO:0005524">
    <property type="term" value="F:ATP binding"/>
    <property type="evidence" value="ECO:0007669"/>
    <property type="project" value="UniProtKB-KW"/>
</dbReference>
<dbReference type="CDD" id="cd00082">
    <property type="entry name" value="HisKA"/>
    <property type="match status" value="1"/>
</dbReference>
<evidence type="ECO:0000256" key="5">
    <source>
        <dbReference type="ARBA" id="ARBA00022741"/>
    </source>
</evidence>
<dbReference type="InterPro" id="IPR003594">
    <property type="entry name" value="HATPase_dom"/>
</dbReference>
<evidence type="ECO:0000313" key="10">
    <source>
        <dbReference type="EMBL" id="QDQ42270.1"/>
    </source>
</evidence>
<keyword evidence="4" id="KW-0808">Transferase</keyword>
<keyword evidence="7" id="KW-0067">ATP-binding</keyword>
<name>A0A516TLZ8_9BACT</name>
<evidence type="ECO:0000313" key="11">
    <source>
        <dbReference type="Proteomes" id="UP000315925"/>
    </source>
</evidence>
<dbReference type="PANTHER" id="PTHR43065:SF10">
    <property type="entry name" value="PEROXIDE STRESS-ACTIVATED HISTIDINE KINASE MAK3"/>
    <property type="match status" value="1"/>
</dbReference>
<dbReference type="InterPro" id="IPR005467">
    <property type="entry name" value="His_kinase_dom"/>
</dbReference>
<keyword evidence="3" id="KW-0597">Phosphoprotein</keyword>
<dbReference type="Gene3D" id="1.10.287.130">
    <property type="match status" value="1"/>
</dbReference>
<dbReference type="PRINTS" id="PR00344">
    <property type="entry name" value="BCTRLSENSOR"/>
</dbReference>
<dbReference type="PANTHER" id="PTHR43065">
    <property type="entry name" value="SENSOR HISTIDINE KINASE"/>
    <property type="match status" value="1"/>
</dbReference>
<dbReference type="KEGG" id="mkc:kam1_1040"/>
<dbReference type="EMBL" id="CP037899">
    <property type="protein sequence ID" value="QDQ42270.1"/>
    <property type="molecule type" value="Genomic_DNA"/>
</dbReference>
<dbReference type="GO" id="GO:0000155">
    <property type="term" value="F:phosphorelay sensor kinase activity"/>
    <property type="evidence" value="ECO:0007669"/>
    <property type="project" value="InterPro"/>
</dbReference>
<dbReference type="AlphaFoldDB" id="A0A516TLZ8"/>